<gene>
    <name evidence="1" type="ORF">FCALED_LOCUS2564</name>
</gene>
<dbReference type="AlphaFoldDB" id="A0A9N8W5J8"/>
<proteinExistence type="predicted"/>
<reference evidence="1" key="1">
    <citation type="submission" date="2021-06" db="EMBL/GenBank/DDBJ databases">
        <authorList>
            <person name="Kallberg Y."/>
            <person name="Tangrot J."/>
            <person name="Rosling A."/>
        </authorList>
    </citation>
    <scope>NUCLEOTIDE SEQUENCE</scope>
    <source>
        <strain evidence="1">UK204</strain>
    </source>
</reference>
<dbReference type="EMBL" id="CAJVPQ010000399">
    <property type="protein sequence ID" value="CAG8478063.1"/>
    <property type="molecule type" value="Genomic_DNA"/>
</dbReference>
<organism evidence="1 2">
    <name type="scientific">Funneliformis caledonium</name>
    <dbReference type="NCBI Taxonomy" id="1117310"/>
    <lineage>
        <taxon>Eukaryota</taxon>
        <taxon>Fungi</taxon>
        <taxon>Fungi incertae sedis</taxon>
        <taxon>Mucoromycota</taxon>
        <taxon>Glomeromycotina</taxon>
        <taxon>Glomeromycetes</taxon>
        <taxon>Glomerales</taxon>
        <taxon>Glomeraceae</taxon>
        <taxon>Funneliformis</taxon>
    </lineage>
</organism>
<protein>
    <submittedName>
        <fullName evidence="1">14227_t:CDS:1</fullName>
    </submittedName>
</protein>
<comment type="caution">
    <text evidence="1">The sequence shown here is derived from an EMBL/GenBank/DDBJ whole genome shotgun (WGS) entry which is preliminary data.</text>
</comment>
<evidence type="ECO:0000313" key="1">
    <source>
        <dbReference type="EMBL" id="CAG8478063.1"/>
    </source>
</evidence>
<dbReference type="Proteomes" id="UP000789570">
    <property type="component" value="Unassembled WGS sequence"/>
</dbReference>
<dbReference type="OrthoDB" id="2375857at2759"/>
<keyword evidence="2" id="KW-1185">Reference proteome</keyword>
<accession>A0A9N8W5J8</accession>
<evidence type="ECO:0000313" key="2">
    <source>
        <dbReference type="Proteomes" id="UP000789570"/>
    </source>
</evidence>
<sequence length="77" mass="9046">MDYLVFAKEYKNIIPDNVIKAYEISQKSVKLENKGTSDDLYVFVDNSNFFIQAYHSICRIEHMTENSKIFLDYGRLA</sequence>
<name>A0A9N8W5J8_9GLOM</name>